<comment type="subcellular location">
    <subcellularLocation>
        <location evidence="1">Cell projection</location>
        <location evidence="1">Cilium</location>
    </subcellularLocation>
    <subcellularLocation>
        <location evidence="2">Cytoplasm</location>
    </subcellularLocation>
</comment>
<dbReference type="GO" id="GO:0005737">
    <property type="term" value="C:cytoplasm"/>
    <property type="evidence" value="ECO:0007669"/>
    <property type="project" value="UniProtKB-SubCell"/>
</dbReference>
<keyword evidence="5" id="KW-0966">Cell projection</keyword>
<evidence type="ECO:0000259" key="7">
    <source>
        <dbReference type="PROSITE" id="PS50853"/>
    </source>
</evidence>
<gene>
    <name evidence="8" type="ORF">ENG67_01510</name>
</gene>
<dbReference type="GO" id="GO:0030246">
    <property type="term" value="F:carbohydrate binding"/>
    <property type="evidence" value="ECO:0007669"/>
    <property type="project" value="InterPro"/>
</dbReference>
<evidence type="ECO:0000256" key="3">
    <source>
        <dbReference type="ARBA" id="ARBA00022490"/>
    </source>
</evidence>
<dbReference type="Pfam" id="PF22544">
    <property type="entry name" value="HYDIN_VesB_CFA65-like_Ig"/>
    <property type="match status" value="1"/>
</dbReference>
<dbReference type="SUPFAM" id="SSF49265">
    <property type="entry name" value="Fibronectin type III"/>
    <property type="match status" value="1"/>
</dbReference>
<dbReference type="GO" id="GO:0000272">
    <property type="term" value="P:polysaccharide catabolic process"/>
    <property type="evidence" value="ECO:0007669"/>
    <property type="project" value="InterPro"/>
</dbReference>
<comment type="caution">
    <text evidence="8">The sequence shown here is derived from an EMBL/GenBank/DDBJ whole genome shotgun (WGS) entry which is preliminary data.</text>
</comment>
<feature type="signal peptide" evidence="6">
    <location>
        <begin position="1"/>
        <end position="22"/>
    </location>
</feature>
<dbReference type="NCBIfam" id="NF012200">
    <property type="entry name" value="choice_anch_D"/>
    <property type="match status" value="2"/>
</dbReference>
<dbReference type="InterPro" id="IPR008965">
    <property type="entry name" value="CBM2/CBM3_carb-bd_dom_sf"/>
</dbReference>
<sequence>MRKLLIPLITASTWLFAGNTMAVHDETVNVLDTVTVHLDIINDTPFVAFQVDIPLPSNLTYVGGSISLTSRAVDHTIGASVLGDTVLRIIAYSSNNSAFLGDSGDVATFRLAVGPVPGNFLLDLSDPIIGDSTGNNIISDTVNGTITVLGPDIDIQTQEIIYDSTPLGSYNDATIYIHNMGNESLSVFLATNDSAFLLVDGNSIHIPPYGQEDVTIRFDPYRKGDYRDTLTVSSDDPDENVIPILLNARCYTVNELHVGNISASSGDTAVLALSINNQEPFVAFQCDLFLPEPMHFIEGSESLSLRAIDHNISASMLDDSTLRIVAYSPTNTPFSGDDGEIAYLKFFIFGTGGYYFINAENVIIGDTSGENITSWYYGGNLHIYAPDISVPDTFSFGDISLSDTVVKQVYIYNAGDDTLVIDSVTVASSDFWISGHMPAEIPPSSQDYVEVAFHSSIKGNRYGLLEIRSNDPDERTVDIVLTAYAYAPNYLLVENSVTAPGETVTVKIDVDNYEPFVAFQFDLLFPEQFSYVENSARLTDRAVDHTLAVNLIEDGVLRAVAYSMTQAAFQGDSGPVLELDFVVSDGAPTMLYELTLTNAILGDSSGTNILWASQNGYITVDGVPPGIPSPIAPGEGSFLNSGTPQFIWSSVEDSITGIAGYELEYADNPEFSSAIDTELIDTSFTPSEPLTDTTWYWRVRARDAAGNLSNWSEVRNFSIDTQAPGAPTPLSPADGEWLDTLTVSFSWSESGSPARKADNHSKASPVYYVLEVTLDGEPYLTDTLTEPDGTYTLDEGIYSWRVKAFDLAGNESDWSNSNSFGIDTTPPSQVNLISPPDNSFLNQTHVTFSFHHSSDNMSGINSYLLLISPDSL</sequence>
<dbReference type="InterPro" id="IPR036116">
    <property type="entry name" value="FN3_sf"/>
</dbReference>
<reference evidence="8" key="1">
    <citation type="journal article" date="2020" name="mSystems">
        <title>Genome- and Community-Level Interaction Insights into Carbon Utilization and Element Cycling Functions of Hydrothermarchaeota in Hydrothermal Sediment.</title>
        <authorList>
            <person name="Zhou Z."/>
            <person name="Liu Y."/>
            <person name="Xu W."/>
            <person name="Pan J."/>
            <person name="Luo Z.H."/>
            <person name="Li M."/>
        </authorList>
    </citation>
    <scope>NUCLEOTIDE SEQUENCE [LARGE SCALE GENOMIC DNA]</scope>
    <source>
        <strain evidence="8">HyVt-237</strain>
    </source>
</reference>
<evidence type="ECO:0000256" key="5">
    <source>
        <dbReference type="ARBA" id="ARBA00023273"/>
    </source>
</evidence>
<dbReference type="PROSITE" id="PS50853">
    <property type="entry name" value="FN3"/>
    <property type="match status" value="1"/>
</dbReference>
<feature type="domain" description="Fibronectin type-III" evidence="7">
    <location>
        <begin position="627"/>
        <end position="724"/>
    </location>
</feature>
<name>A0A7C1BB70_UNCW3</name>
<dbReference type="InterPro" id="IPR013783">
    <property type="entry name" value="Ig-like_fold"/>
</dbReference>
<dbReference type="Pfam" id="PF00963">
    <property type="entry name" value="Cohesin"/>
    <property type="match status" value="1"/>
</dbReference>
<evidence type="ECO:0000256" key="6">
    <source>
        <dbReference type="SAM" id="SignalP"/>
    </source>
</evidence>
<proteinExistence type="predicted"/>
<dbReference type="SUPFAM" id="SSF49384">
    <property type="entry name" value="Carbohydrate-binding domain"/>
    <property type="match status" value="1"/>
</dbReference>
<dbReference type="Proteomes" id="UP000885931">
    <property type="component" value="Unassembled WGS sequence"/>
</dbReference>
<evidence type="ECO:0000313" key="8">
    <source>
        <dbReference type="EMBL" id="HDM89870.1"/>
    </source>
</evidence>
<dbReference type="InterPro" id="IPR002102">
    <property type="entry name" value="Cohesin_dom"/>
</dbReference>
<feature type="non-terminal residue" evidence="8">
    <location>
        <position position="872"/>
    </location>
</feature>
<dbReference type="InterPro" id="IPR053879">
    <property type="entry name" value="HYDIN_VesB_CFA65-like_Ig"/>
</dbReference>
<evidence type="ECO:0000256" key="2">
    <source>
        <dbReference type="ARBA" id="ARBA00004496"/>
    </source>
</evidence>
<dbReference type="EMBL" id="DRBW01000055">
    <property type="protein sequence ID" value="HDM89870.1"/>
    <property type="molecule type" value="Genomic_DNA"/>
</dbReference>
<evidence type="ECO:0000256" key="1">
    <source>
        <dbReference type="ARBA" id="ARBA00004138"/>
    </source>
</evidence>
<organism evidence="8">
    <name type="scientific">candidate division WOR-3 bacterium</name>
    <dbReference type="NCBI Taxonomy" id="2052148"/>
    <lineage>
        <taxon>Bacteria</taxon>
        <taxon>Bacteria division WOR-3</taxon>
    </lineage>
</organism>
<keyword evidence="3" id="KW-0963">Cytoplasm</keyword>
<dbReference type="Gene3D" id="2.60.40.680">
    <property type="match status" value="3"/>
</dbReference>
<accession>A0A7C1BB70</accession>
<dbReference type="CDD" id="cd08547">
    <property type="entry name" value="Type_II_cohesin"/>
    <property type="match status" value="1"/>
</dbReference>
<keyword evidence="4" id="KW-0969">Cilium</keyword>
<protein>
    <submittedName>
        <fullName evidence="8">Choice-of-anchor D domain-containing protein</fullName>
    </submittedName>
</protein>
<evidence type="ECO:0000256" key="4">
    <source>
        <dbReference type="ARBA" id="ARBA00023069"/>
    </source>
</evidence>
<dbReference type="Gene3D" id="2.60.40.10">
    <property type="entry name" value="Immunoglobulins"/>
    <property type="match status" value="4"/>
</dbReference>
<dbReference type="InterPro" id="IPR003961">
    <property type="entry name" value="FN3_dom"/>
</dbReference>
<keyword evidence="6" id="KW-0732">Signal</keyword>
<feature type="chain" id="PRO_5028308071" evidence="6">
    <location>
        <begin position="23"/>
        <end position="872"/>
    </location>
</feature>
<dbReference type="AlphaFoldDB" id="A0A7C1BB70"/>